<evidence type="ECO:0000259" key="2">
    <source>
        <dbReference type="Pfam" id="PF20151"/>
    </source>
</evidence>
<feature type="transmembrane region" description="Helical" evidence="1">
    <location>
        <begin position="150"/>
        <end position="172"/>
    </location>
</feature>
<keyword evidence="4" id="KW-1185">Reference proteome</keyword>
<reference evidence="3" key="1">
    <citation type="journal article" date="2020" name="Nat. Commun.">
        <title>Large-scale genome sequencing of mycorrhizal fungi provides insights into the early evolution of symbiotic traits.</title>
        <authorList>
            <person name="Miyauchi S."/>
            <person name="Kiss E."/>
            <person name="Kuo A."/>
            <person name="Drula E."/>
            <person name="Kohler A."/>
            <person name="Sanchez-Garcia M."/>
            <person name="Morin E."/>
            <person name="Andreopoulos B."/>
            <person name="Barry K.W."/>
            <person name="Bonito G."/>
            <person name="Buee M."/>
            <person name="Carver A."/>
            <person name="Chen C."/>
            <person name="Cichocki N."/>
            <person name="Clum A."/>
            <person name="Culley D."/>
            <person name="Crous P.W."/>
            <person name="Fauchery L."/>
            <person name="Girlanda M."/>
            <person name="Hayes R.D."/>
            <person name="Keri Z."/>
            <person name="LaButti K."/>
            <person name="Lipzen A."/>
            <person name="Lombard V."/>
            <person name="Magnuson J."/>
            <person name="Maillard F."/>
            <person name="Murat C."/>
            <person name="Nolan M."/>
            <person name="Ohm R.A."/>
            <person name="Pangilinan J."/>
            <person name="Pereira M.F."/>
            <person name="Perotto S."/>
            <person name="Peter M."/>
            <person name="Pfister S."/>
            <person name="Riley R."/>
            <person name="Sitrit Y."/>
            <person name="Stielow J.B."/>
            <person name="Szollosi G."/>
            <person name="Zifcakova L."/>
            <person name="Stursova M."/>
            <person name="Spatafora J.W."/>
            <person name="Tedersoo L."/>
            <person name="Vaario L.M."/>
            <person name="Yamada A."/>
            <person name="Yan M."/>
            <person name="Wang P."/>
            <person name="Xu J."/>
            <person name="Bruns T."/>
            <person name="Baldrian P."/>
            <person name="Vilgalys R."/>
            <person name="Dunand C."/>
            <person name="Henrissat B."/>
            <person name="Grigoriev I.V."/>
            <person name="Hibbett D."/>
            <person name="Nagy L.G."/>
            <person name="Martin F.M."/>
        </authorList>
    </citation>
    <scope>NUCLEOTIDE SEQUENCE</scope>
    <source>
        <strain evidence="3">UH-Tt-Lm1</strain>
    </source>
</reference>
<evidence type="ECO:0000313" key="4">
    <source>
        <dbReference type="Proteomes" id="UP000736335"/>
    </source>
</evidence>
<sequence>MYCMMVCEWASWERSILALLPRSALAPPASYQNHATFSRSNSFSHNPVQGVAIAPMDVVSENVQEQNLNRYLALCGFTLVLYDYILTFHAELDRFWSPLRIRQWGTFIFIVNRYLGLLGHVPIVYSYFFVPLEDLMAGQQDPKCQVLHKYHQFLAVVVQTSVGAILLTRVYALWDRSRIILWALLAYYFGFAGFAVWAITQGKPAAYPLIPPDSLGCVSVLSKDEGFYFGLVWGGIMIFDSTVFALTVYRSLALWRQGSRGLVHILMRDGVVYYAALGCSTSANTFSFLLGSALTRGINTLMTNMLACALCSRLMLNLRDPRINRYQTETGSARDSPSCAEPFSLTTVVMNDLSTFQTGEEARSADALGVEVVRRA</sequence>
<dbReference type="InterPro" id="IPR045340">
    <property type="entry name" value="DUF6533"/>
</dbReference>
<feature type="transmembrane region" description="Helical" evidence="1">
    <location>
        <begin position="104"/>
        <end position="130"/>
    </location>
</feature>
<feature type="domain" description="DUF6533" evidence="2">
    <location>
        <begin position="71"/>
        <end position="118"/>
    </location>
</feature>
<name>A0A9P6L9B5_9AGAM</name>
<evidence type="ECO:0000313" key="3">
    <source>
        <dbReference type="EMBL" id="KAF9787852.1"/>
    </source>
</evidence>
<proteinExistence type="predicted"/>
<protein>
    <recommendedName>
        <fullName evidence="2">DUF6533 domain-containing protein</fullName>
    </recommendedName>
</protein>
<keyword evidence="1" id="KW-1133">Transmembrane helix</keyword>
<dbReference type="OrthoDB" id="3261349at2759"/>
<feature type="transmembrane region" description="Helical" evidence="1">
    <location>
        <begin position="270"/>
        <end position="291"/>
    </location>
</feature>
<keyword evidence="1" id="KW-0812">Transmembrane</keyword>
<feature type="transmembrane region" description="Helical" evidence="1">
    <location>
        <begin position="227"/>
        <end position="249"/>
    </location>
</feature>
<organism evidence="3 4">
    <name type="scientific">Thelephora terrestris</name>
    <dbReference type="NCBI Taxonomy" id="56493"/>
    <lineage>
        <taxon>Eukaryota</taxon>
        <taxon>Fungi</taxon>
        <taxon>Dikarya</taxon>
        <taxon>Basidiomycota</taxon>
        <taxon>Agaricomycotina</taxon>
        <taxon>Agaricomycetes</taxon>
        <taxon>Thelephorales</taxon>
        <taxon>Thelephoraceae</taxon>
        <taxon>Thelephora</taxon>
    </lineage>
</organism>
<comment type="caution">
    <text evidence="3">The sequence shown here is derived from an EMBL/GenBank/DDBJ whole genome shotgun (WGS) entry which is preliminary data.</text>
</comment>
<evidence type="ECO:0000256" key="1">
    <source>
        <dbReference type="SAM" id="Phobius"/>
    </source>
</evidence>
<gene>
    <name evidence="3" type="ORF">BJ322DRAFT_1045554</name>
</gene>
<dbReference type="Pfam" id="PF20151">
    <property type="entry name" value="DUF6533"/>
    <property type="match status" value="1"/>
</dbReference>
<dbReference type="EMBL" id="WIUZ02000004">
    <property type="protein sequence ID" value="KAF9787852.1"/>
    <property type="molecule type" value="Genomic_DNA"/>
</dbReference>
<dbReference type="Proteomes" id="UP000736335">
    <property type="component" value="Unassembled WGS sequence"/>
</dbReference>
<feature type="transmembrane region" description="Helical" evidence="1">
    <location>
        <begin position="179"/>
        <end position="199"/>
    </location>
</feature>
<keyword evidence="1" id="KW-0472">Membrane</keyword>
<accession>A0A9P6L9B5</accession>
<dbReference type="AlphaFoldDB" id="A0A9P6L9B5"/>
<reference evidence="3" key="2">
    <citation type="submission" date="2020-11" db="EMBL/GenBank/DDBJ databases">
        <authorList>
            <consortium name="DOE Joint Genome Institute"/>
            <person name="Kuo A."/>
            <person name="Miyauchi S."/>
            <person name="Kiss E."/>
            <person name="Drula E."/>
            <person name="Kohler A."/>
            <person name="Sanchez-Garcia M."/>
            <person name="Andreopoulos B."/>
            <person name="Barry K.W."/>
            <person name="Bonito G."/>
            <person name="Buee M."/>
            <person name="Carver A."/>
            <person name="Chen C."/>
            <person name="Cichocki N."/>
            <person name="Clum A."/>
            <person name="Culley D."/>
            <person name="Crous P.W."/>
            <person name="Fauchery L."/>
            <person name="Girlanda M."/>
            <person name="Hayes R."/>
            <person name="Keri Z."/>
            <person name="Labutti K."/>
            <person name="Lipzen A."/>
            <person name="Lombard V."/>
            <person name="Magnuson J."/>
            <person name="Maillard F."/>
            <person name="Morin E."/>
            <person name="Murat C."/>
            <person name="Nolan M."/>
            <person name="Ohm R."/>
            <person name="Pangilinan J."/>
            <person name="Pereira M."/>
            <person name="Perotto S."/>
            <person name="Peter M."/>
            <person name="Riley R."/>
            <person name="Sitrit Y."/>
            <person name="Stielow B."/>
            <person name="Szollosi G."/>
            <person name="Zifcakova L."/>
            <person name="Stursova M."/>
            <person name="Spatafora J.W."/>
            <person name="Tedersoo L."/>
            <person name="Vaario L.-M."/>
            <person name="Yamada A."/>
            <person name="Yan M."/>
            <person name="Wang P."/>
            <person name="Xu J."/>
            <person name="Bruns T."/>
            <person name="Baldrian P."/>
            <person name="Vilgalys R."/>
            <person name="Henrissat B."/>
            <person name="Grigoriev I.V."/>
            <person name="Hibbett D."/>
            <person name="Nagy L.G."/>
            <person name="Martin F.M."/>
        </authorList>
    </citation>
    <scope>NUCLEOTIDE SEQUENCE</scope>
    <source>
        <strain evidence="3">UH-Tt-Lm1</strain>
    </source>
</reference>